<organism evidence="15 16">
    <name type="scientific">Neoarthrinium moseri</name>
    <dbReference type="NCBI Taxonomy" id="1658444"/>
    <lineage>
        <taxon>Eukaryota</taxon>
        <taxon>Fungi</taxon>
        <taxon>Dikarya</taxon>
        <taxon>Ascomycota</taxon>
        <taxon>Pezizomycotina</taxon>
        <taxon>Sordariomycetes</taxon>
        <taxon>Xylariomycetidae</taxon>
        <taxon>Amphisphaeriales</taxon>
        <taxon>Apiosporaceae</taxon>
        <taxon>Neoarthrinium</taxon>
    </lineage>
</organism>
<gene>
    <name evidence="15" type="ORF">JX265_012008</name>
</gene>
<evidence type="ECO:0000256" key="3">
    <source>
        <dbReference type="ARBA" id="ARBA00006462"/>
    </source>
</evidence>
<keyword evidence="11" id="KW-0472">Membrane</keyword>
<accession>A0A9P9WB32</accession>
<evidence type="ECO:0000256" key="2">
    <source>
        <dbReference type="ARBA" id="ARBA00004922"/>
    </source>
</evidence>
<comment type="pathway">
    <text evidence="2">Protein modification; protein glycosylation.</text>
</comment>
<dbReference type="Pfam" id="PF02434">
    <property type="entry name" value="Fringe"/>
    <property type="match status" value="1"/>
</dbReference>
<dbReference type="InterPro" id="IPR026050">
    <property type="entry name" value="C1GALT1/C1GALT1_chp1"/>
</dbReference>
<dbReference type="Gene3D" id="3.90.550.50">
    <property type="match status" value="1"/>
</dbReference>
<dbReference type="GO" id="GO:0016263">
    <property type="term" value="F:glycoprotein-N-acetylgalactosamine 3-beta-galactosyltransferase activity"/>
    <property type="evidence" value="ECO:0007669"/>
    <property type="project" value="UniProtKB-EC"/>
</dbReference>
<evidence type="ECO:0000256" key="13">
    <source>
        <dbReference type="SAM" id="SignalP"/>
    </source>
</evidence>
<keyword evidence="8" id="KW-0547">Nucleotide-binding</keyword>
<protein>
    <recommendedName>
        <fullName evidence="4">N-acetylgalactosaminide beta-1,3-galactosyltransferase</fullName>
        <ecNumber evidence="4">2.4.1.122</ecNumber>
    </recommendedName>
</protein>
<comment type="similarity">
    <text evidence="3">Belongs to the glycosyltransferase 31 family. Beta3-Gal-T subfamily.</text>
</comment>
<proteinExistence type="inferred from homology"/>
<keyword evidence="16" id="KW-1185">Reference proteome</keyword>
<dbReference type="EC" id="2.4.1.122" evidence="4"/>
<keyword evidence="5" id="KW-0328">Glycosyltransferase</keyword>
<feature type="chain" id="PRO_5040340875" description="N-acetylgalactosaminide beta-1,3-galactosyltransferase" evidence="13">
    <location>
        <begin position="38"/>
        <end position="487"/>
    </location>
</feature>
<dbReference type="InterPro" id="IPR003378">
    <property type="entry name" value="Fringe-like_glycosylTrfase"/>
</dbReference>
<dbReference type="EMBL" id="JAFIMR010000048">
    <property type="protein sequence ID" value="KAI1855925.1"/>
    <property type="molecule type" value="Genomic_DNA"/>
</dbReference>
<dbReference type="Proteomes" id="UP000829685">
    <property type="component" value="Unassembled WGS sequence"/>
</dbReference>
<evidence type="ECO:0000313" key="16">
    <source>
        <dbReference type="Proteomes" id="UP000829685"/>
    </source>
</evidence>
<keyword evidence="6" id="KW-0808">Transferase</keyword>
<evidence type="ECO:0000259" key="14">
    <source>
        <dbReference type="Pfam" id="PF02434"/>
    </source>
</evidence>
<dbReference type="OrthoDB" id="414175at2759"/>
<evidence type="ECO:0000256" key="10">
    <source>
        <dbReference type="ARBA" id="ARBA00022989"/>
    </source>
</evidence>
<feature type="domain" description="Fringe-like glycosyltransferase" evidence="14">
    <location>
        <begin position="185"/>
        <end position="255"/>
    </location>
</feature>
<keyword evidence="9" id="KW-0735">Signal-anchor</keyword>
<evidence type="ECO:0000256" key="1">
    <source>
        <dbReference type="ARBA" id="ARBA00004606"/>
    </source>
</evidence>
<evidence type="ECO:0000256" key="12">
    <source>
        <dbReference type="SAM" id="MobiDB-lite"/>
    </source>
</evidence>
<evidence type="ECO:0000256" key="7">
    <source>
        <dbReference type="ARBA" id="ARBA00022692"/>
    </source>
</evidence>
<sequence length="487" mass="56176">MSAPIIRSRRTLHGLLLALVFIYVLFLTSKHVGQSQGEVSHETVNDKLPVESDAPSRSEPDRVPEDPYIKDPACSWMPDSSKILVIMKTGASEAFNKVPTQLMTNLRCLSDFLIFSDMKQTIAGLDILDSLDTVLPEAMKDNEDFELYHRQKSCLVGQEHCNSAADNSASGAGWELDKYKNVHIAEKAFSMRPDYDWYVTIDADTYLLIPNLVQWLSTLDSKKKWYLGSAASYQGFPFAHGGSGYILSHAALQDFAGNHPGIANQYDTKIKEVCCGDYMLAQALKDTIDLGIKNVWPTINGEKPFTMPIGPRQFCEPLVTMHHLSSEEMSSFWEFEQRFYESQKPGPDRTLRVKDVFHEFVKPRLQEKREDWDNLSEDWFYFDPEERNDHTTRQKNRRKKDRLTDLEKVAHKSYEDCSKMCDSKEECFQFRFEYGVCSYGKDVVIGNPRKKSKDEKRRWMSGWKVERVEAWLEKNDNCEHGLWAEPH</sequence>
<comment type="subcellular location">
    <subcellularLocation>
        <location evidence="1">Membrane</location>
        <topology evidence="1">Single-pass type II membrane protein</topology>
    </subcellularLocation>
</comment>
<reference evidence="15" key="1">
    <citation type="submission" date="2021-03" db="EMBL/GenBank/DDBJ databases">
        <title>Revisited historic fungal species revealed as producer of novel bioactive compounds through whole genome sequencing and comparative genomics.</title>
        <authorList>
            <person name="Vignolle G.A."/>
            <person name="Hochenegger N."/>
            <person name="Mach R.L."/>
            <person name="Mach-Aigner A.R."/>
            <person name="Javad Rahimi M."/>
            <person name="Salim K.A."/>
            <person name="Chan C.M."/>
            <person name="Lim L.B.L."/>
            <person name="Cai F."/>
            <person name="Druzhinina I.S."/>
            <person name="U'Ren J.M."/>
            <person name="Derntl C."/>
        </authorList>
    </citation>
    <scope>NUCLEOTIDE SEQUENCE</scope>
    <source>
        <strain evidence="15">TUCIM 5799</strain>
    </source>
</reference>
<evidence type="ECO:0000256" key="9">
    <source>
        <dbReference type="ARBA" id="ARBA00022968"/>
    </source>
</evidence>
<feature type="region of interest" description="Disordered" evidence="12">
    <location>
        <begin position="38"/>
        <end position="70"/>
    </location>
</feature>
<dbReference type="GO" id="GO:0000166">
    <property type="term" value="F:nucleotide binding"/>
    <property type="evidence" value="ECO:0007669"/>
    <property type="project" value="UniProtKB-KW"/>
</dbReference>
<keyword evidence="13" id="KW-0732">Signal</keyword>
<evidence type="ECO:0000313" key="15">
    <source>
        <dbReference type="EMBL" id="KAI1855925.1"/>
    </source>
</evidence>
<dbReference type="GO" id="GO:0016020">
    <property type="term" value="C:membrane"/>
    <property type="evidence" value="ECO:0007669"/>
    <property type="project" value="UniProtKB-SubCell"/>
</dbReference>
<dbReference type="AlphaFoldDB" id="A0A9P9WB32"/>
<evidence type="ECO:0000256" key="8">
    <source>
        <dbReference type="ARBA" id="ARBA00022741"/>
    </source>
</evidence>
<evidence type="ECO:0000256" key="4">
    <source>
        <dbReference type="ARBA" id="ARBA00012557"/>
    </source>
</evidence>
<evidence type="ECO:0000256" key="11">
    <source>
        <dbReference type="ARBA" id="ARBA00023136"/>
    </source>
</evidence>
<comment type="caution">
    <text evidence="15">The sequence shown here is derived from an EMBL/GenBank/DDBJ whole genome shotgun (WGS) entry which is preliminary data.</text>
</comment>
<keyword evidence="7" id="KW-0812">Transmembrane</keyword>
<evidence type="ECO:0000256" key="6">
    <source>
        <dbReference type="ARBA" id="ARBA00022679"/>
    </source>
</evidence>
<feature type="signal peptide" evidence="13">
    <location>
        <begin position="1"/>
        <end position="37"/>
    </location>
</feature>
<feature type="compositionally biased region" description="Basic and acidic residues" evidence="12">
    <location>
        <begin position="39"/>
        <end position="69"/>
    </location>
</feature>
<dbReference type="PANTHER" id="PTHR23033">
    <property type="entry name" value="BETA1,3-GALACTOSYLTRANSFERASE"/>
    <property type="match status" value="1"/>
</dbReference>
<keyword evidence="10" id="KW-1133">Transmembrane helix</keyword>
<dbReference type="PANTHER" id="PTHR23033:SF40">
    <property type="entry name" value="APPLE DOMAIN-CONTAINING PROTEIN"/>
    <property type="match status" value="1"/>
</dbReference>
<name>A0A9P9WB32_9PEZI</name>
<evidence type="ECO:0000256" key="5">
    <source>
        <dbReference type="ARBA" id="ARBA00022676"/>
    </source>
</evidence>